<dbReference type="AlphaFoldDB" id="A0A317SUR9"/>
<dbReference type="Proteomes" id="UP000246991">
    <property type="component" value="Unassembled WGS sequence"/>
</dbReference>
<dbReference type="EMBL" id="PYWC01000026">
    <property type="protein sequence ID" value="PWW77156.1"/>
    <property type="molecule type" value="Genomic_DNA"/>
</dbReference>
<dbReference type="STRING" id="42249.A0A317SUR9"/>
<evidence type="ECO:0000313" key="2">
    <source>
        <dbReference type="EMBL" id="PWW77156.1"/>
    </source>
</evidence>
<evidence type="ECO:0000313" key="3">
    <source>
        <dbReference type="Proteomes" id="UP000246991"/>
    </source>
</evidence>
<comment type="caution">
    <text evidence="2">The sequence shown here is derived from an EMBL/GenBank/DDBJ whole genome shotgun (WGS) entry which is preliminary data.</text>
</comment>
<evidence type="ECO:0000256" key="1">
    <source>
        <dbReference type="SAM" id="Phobius"/>
    </source>
</evidence>
<organism evidence="2 3">
    <name type="scientific">Tuber magnatum</name>
    <name type="common">white Piedmont truffle</name>
    <dbReference type="NCBI Taxonomy" id="42249"/>
    <lineage>
        <taxon>Eukaryota</taxon>
        <taxon>Fungi</taxon>
        <taxon>Dikarya</taxon>
        <taxon>Ascomycota</taxon>
        <taxon>Pezizomycotina</taxon>
        <taxon>Pezizomycetes</taxon>
        <taxon>Pezizales</taxon>
        <taxon>Tuberaceae</taxon>
        <taxon>Tuber</taxon>
    </lineage>
</organism>
<gene>
    <name evidence="2" type="ORF">C7212DRAFT_342963</name>
</gene>
<proteinExistence type="predicted"/>
<accession>A0A317SUR9</accession>
<feature type="transmembrane region" description="Helical" evidence="1">
    <location>
        <begin position="97"/>
        <end position="115"/>
    </location>
</feature>
<feature type="transmembrane region" description="Helical" evidence="1">
    <location>
        <begin position="122"/>
        <end position="143"/>
    </location>
</feature>
<sequence>MSNSPVPMGRFGPTIWVAAMVFVCMSLLRVVVRPSESYESPRPFLDPNLWAHVDFATAQEIRRSNNVSNINTCEIIWLMGALAPSKVVFVLKCLGSAMVYAIGLATWIVTVAILSPRMDRSMVFGVVVGVLCWVLKWVARVLYAVATELASYLARVVGNLAVWKGNLARELIRARKDFPAPKGVIDKILEWVVSAKDAGLEKSGNFWL</sequence>
<feature type="transmembrane region" description="Helical" evidence="1">
    <location>
        <begin position="15"/>
        <end position="32"/>
    </location>
</feature>
<reference evidence="2 3" key="1">
    <citation type="submission" date="2018-03" db="EMBL/GenBank/DDBJ databases">
        <title>Genomes of Pezizomycetes fungi and the evolution of truffles.</title>
        <authorList>
            <person name="Murat C."/>
            <person name="Payen T."/>
            <person name="Noel B."/>
            <person name="Kuo A."/>
            <person name="Martin F.M."/>
        </authorList>
    </citation>
    <scope>NUCLEOTIDE SEQUENCE [LARGE SCALE GENOMIC DNA]</scope>
    <source>
        <strain evidence="2">091103-1</strain>
    </source>
</reference>
<keyword evidence="1" id="KW-0472">Membrane</keyword>
<keyword evidence="1" id="KW-1133">Transmembrane helix</keyword>
<keyword evidence="3" id="KW-1185">Reference proteome</keyword>
<protein>
    <submittedName>
        <fullName evidence="2">Uncharacterized protein</fullName>
    </submittedName>
</protein>
<name>A0A317SUR9_9PEZI</name>
<keyword evidence="1" id="KW-0812">Transmembrane</keyword>